<dbReference type="Proteomes" id="UP000008895">
    <property type="component" value="Chromosome"/>
</dbReference>
<evidence type="ECO:0000313" key="2">
    <source>
        <dbReference type="Proteomes" id="UP000008895"/>
    </source>
</evidence>
<proteinExistence type="predicted"/>
<evidence type="ECO:0000313" key="1">
    <source>
        <dbReference type="EMBL" id="AEK24365.1"/>
    </source>
</evidence>
<reference evidence="1 2" key="1">
    <citation type="journal article" date="2011" name="J. Bacteriol.">
        <title>Complete genome sequence of the dog commensal and human pathogen Capnocytophaga canimorsus strain 5.</title>
        <authorList>
            <person name="Manfredi P."/>
            <person name="Pagni M."/>
            <person name="Cornelis G.R."/>
        </authorList>
    </citation>
    <scope>NUCLEOTIDE SEQUENCE [LARGE SCALE GENOMIC DNA]</scope>
    <source>
        <strain evidence="2">5</strain>
    </source>
</reference>
<dbReference type="AlphaFoldDB" id="F9YV56"/>
<keyword evidence="2" id="KW-1185">Reference proteome</keyword>
<dbReference type="HOGENOM" id="CLU_3059707_0_0_10"/>
<protein>
    <submittedName>
        <fullName evidence="1">Uncharacterized protein</fullName>
    </submittedName>
</protein>
<organism evidence="1 2">
    <name type="scientific">Capnocytophaga canimorsus (strain 5)</name>
    <dbReference type="NCBI Taxonomy" id="860228"/>
    <lineage>
        <taxon>Bacteria</taxon>
        <taxon>Pseudomonadati</taxon>
        <taxon>Bacteroidota</taxon>
        <taxon>Flavobacteriia</taxon>
        <taxon>Flavobacteriales</taxon>
        <taxon>Flavobacteriaceae</taxon>
        <taxon>Capnocytophaga</taxon>
    </lineage>
</organism>
<sequence length="53" mass="6254">MKFKQNKSRNEFPKTSFPHKFFRASGQNVRNIKKQTVMSVFKKGCKKMCLLTV</sequence>
<dbReference type="EMBL" id="CP002113">
    <property type="protein sequence ID" value="AEK24365.1"/>
    <property type="molecule type" value="Genomic_DNA"/>
</dbReference>
<gene>
    <name evidence="1" type="ordered locus">Ccan_22500</name>
</gene>
<accession>F9YV56</accession>
<name>F9YV56_CAPCC</name>
<dbReference type="KEGG" id="ccm:Ccan_22500"/>
<dbReference type="STRING" id="860228.Ccan_22500"/>